<evidence type="ECO:0000256" key="1">
    <source>
        <dbReference type="SAM" id="Phobius"/>
    </source>
</evidence>
<keyword evidence="1" id="KW-0812">Transmembrane</keyword>
<keyword evidence="1" id="KW-0472">Membrane</keyword>
<gene>
    <name evidence="2" type="ORF">SFB21_0908</name>
</gene>
<evidence type="ECO:0000313" key="2">
    <source>
        <dbReference type="EMBL" id="CAB1211518.1"/>
    </source>
</evidence>
<comment type="caution">
    <text evidence="2">The sequence shown here is derived from an EMBL/GenBank/DDBJ whole genome shotgun (WGS) entry which is preliminary data.</text>
</comment>
<proteinExistence type="predicted"/>
<dbReference type="RefSeq" id="WP_174558860.1">
    <property type="nucleotide sequence ID" value="NZ_CADDTS010000016.1"/>
</dbReference>
<organism evidence="2 3">
    <name type="scientific">Acinetobacter bouvetii</name>
    <dbReference type="NCBI Taxonomy" id="202951"/>
    <lineage>
        <taxon>Bacteria</taxon>
        <taxon>Pseudomonadati</taxon>
        <taxon>Pseudomonadota</taxon>
        <taxon>Gammaproteobacteria</taxon>
        <taxon>Moraxellales</taxon>
        <taxon>Moraxellaceae</taxon>
        <taxon>Acinetobacter</taxon>
    </lineage>
</organism>
<dbReference type="Proteomes" id="UP000489961">
    <property type="component" value="Unassembled WGS sequence"/>
</dbReference>
<protein>
    <submittedName>
        <fullName evidence="2">Uncharacterized protein</fullName>
    </submittedName>
</protein>
<dbReference type="EMBL" id="CADDTS010000016">
    <property type="protein sequence ID" value="CAB1211518.1"/>
    <property type="molecule type" value="Genomic_DNA"/>
</dbReference>
<sequence length="153" mass="17814">MSNFLIIFGLILFFFCFLGFLVCLGIFLPKAEKEGEKWVTFPFLIMGLMFIIGLIAYSTGIAIKNDQPMEVSKACGWVRDYQTIPNCSGRGSRKCEPFERIAIQFKGSSYLRHIRFNEQLERKASGIYACFEFYDRMKYSHLKESRIINWVKS</sequence>
<name>A0A811G8Z1_9GAMM</name>
<keyword evidence="1" id="KW-1133">Transmembrane helix</keyword>
<feature type="transmembrane region" description="Helical" evidence="1">
    <location>
        <begin position="40"/>
        <end position="63"/>
    </location>
</feature>
<evidence type="ECO:0000313" key="3">
    <source>
        <dbReference type="Proteomes" id="UP000489961"/>
    </source>
</evidence>
<feature type="transmembrane region" description="Helical" evidence="1">
    <location>
        <begin position="6"/>
        <end position="28"/>
    </location>
</feature>
<reference evidence="2 3" key="1">
    <citation type="submission" date="2020-02" db="EMBL/GenBank/DDBJ databases">
        <authorList>
            <person name="Chaudhuri R."/>
        </authorList>
    </citation>
    <scope>NUCLEOTIDE SEQUENCE [LARGE SCALE GENOMIC DNA]</scope>
    <source>
        <strain evidence="2">SFB21</strain>
    </source>
</reference>
<accession>A0A811G8Z1</accession>
<dbReference type="AlphaFoldDB" id="A0A811G8Z1"/>